<keyword evidence="8" id="KW-1185">Reference proteome</keyword>
<dbReference type="InterPro" id="IPR040260">
    <property type="entry name" value="RFA2-like"/>
</dbReference>
<dbReference type="InterPro" id="IPR036388">
    <property type="entry name" value="WH-like_DNA-bd_sf"/>
</dbReference>
<protein>
    <recommendedName>
        <fullName evidence="6">Replication protein A C-terminal domain-containing protein</fullName>
    </recommendedName>
</protein>
<dbReference type="Gene3D" id="1.10.10.10">
    <property type="entry name" value="Winged helix-like DNA-binding domain superfamily/Winged helix DNA-binding domain"/>
    <property type="match status" value="1"/>
</dbReference>
<dbReference type="GO" id="GO:0005662">
    <property type="term" value="C:DNA replication factor A complex"/>
    <property type="evidence" value="ECO:0007669"/>
    <property type="project" value="TreeGrafter"/>
</dbReference>
<evidence type="ECO:0000256" key="2">
    <source>
        <dbReference type="ARBA" id="ARBA00007815"/>
    </source>
</evidence>
<comment type="subcellular location">
    <subcellularLocation>
        <location evidence="1">Nucleus</location>
    </subcellularLocation>
</comment>
<dbReference type="InterPro" id="IPR012340">
    <property type="entry name" value="NA-bd_OB-fold"/>
</dbReference>
<evidence type="ECO:0000313" key="8">
    <source>
        <dbReference type="Proteomes" id="UP001353858"/>
    </source>
</evidence>
<name>A0AAN7SL34_9COLE</name>
<evidence type="ECO:0000256" key="3">
    <source>
        <dbReference type="ARBA" id="ARBA00022705"/>
    </source>
</evidence>
<comment type="similarity">
    <text evidence="2">Belongs to the replication factor A protein 2 family.</text>
</comment>
<dbReference type="InterPro" id="IPR014892">
    <property type="entry name" value="RPA_C"/>
</dbReference>
<dbReference type="Gene3D" id="2.40.50.140">
    <property type="entry name" value="Nucleic acid-binding proteins"/>
    <property type="match status" value="1"/>
</dbReference>
<dbReference type="PANTHER" id="PTHR13989:SF16">
    <property type="entry name" value="REPLICATION PROTEIN A2"/>
    <property type="match status" value="1"/>
</dbReference>
<dbReference type="GO" id="GO:0006289">
    <property type="term" value="P:nucleotide-excision repair"/>
    <property type="evidence" value="ECO:0007669"/>
    <property type="project" value="TreeGrafter"/>
</dbReference>
<evidence type="ECO:0000256" key="4">
    <source>
        <dbReference type="ARBA" id="ARBA00023125"/>
    </source>
</evidence>
<dbReference type="SUPFAM" id="SSF46785">
    <property type="entry name" value="Winged helix' DNA-binding domain"/>
    <property type="match status" value="1"/>
</dbReference>
<gene>
    <name evidence="7" type="ORF">RN001_001210</name>
</gene>
<evidence type="ECO:0000256" key="5">
    <source>
        <dbReference type="ARBA" id="ARBA00023242"/>
    </source>
</evidence>
<keyword evidence="4" id="KW-0238">DNA-binding</keyword>
<dbReference type="Pfam" id="PF08784">
    <property type="entry name" value="RPA_C"/>
    <property type="match status" value="1"/>
</dbReference>
<dbReference type="EMBL" id="JARPUR010000001">
    <property type="protein sequence ID" value="KAK4884939.1"/>
    <property type="molecule type" value="Genomic_DNA"/>
</dbReference>
<proteinExistence type="inferred from homology"/>
<keyword evidence="3" id="KW-0235">DNA replication</keyword>
<dbReference type="PANTHER" id="PTHR13989">
    <property type="entry name" value="REPLICATION PROTEIN A-RELATED"/>
    <property type="match status" value="1"/>
</dbReference>
<evidence type="ECO:0000256" key="1">
    <source>
        <dbReference type="ARBA" id="ARBA00004123"/>
    </source>
</evidence>
<dbReference type="SUPFAM" id="SSF50249">
    <property type="entry name" value="Nucleic acid-binding proteins"/>
    <property type="match status" value="1"/>
</dbReference>
<dbReference type="AlphaFoldDB" id="A0AAN7SL34"/>
<evidence type="ECO:0000313" key="7">
    <source>
        <dbReference type="EMBL" id="KAK4884939.1"/>
    </source>
</evidence>
<dbReference type="Proteomes" id="UP001353858">
    <property type="component" value="Unassembled WGS sequence"/>
</dbReference>
<reference evidence="8" key="1">
    <citation type="submission" date="2023-01" db="EMBL/GenBank/DDBJ databases">
        <title>Key to firefly adult light organ development and bioluminescence: homeobox transcription factors regulate luciferase expression and transportation to peroxisome.</title>
        <authorList>
            <person name="Fu X."/>
        </authorList>
    </citation>
    <scope>NUCLEOTIDE SEQUENCE [LARGE SCALE GENOMIC DNA]</scope>
</reference>
<dbReference type="GO" id="GO:0000724">
    <property type="term" value="P:double-strand break repair via homologous recombination"/>
    <property type="evidence" value="ECO:0007669"/>
    <property type="project" value="TreeGrafter"/>
</dbReference>
<sequence>MWSNTMFGDASTVGSGFLNGTGQADSPQPKSKGQLRRLQSAVPLCIRQIKDHPEEEFKLFGMPTQIITIVAILKEYEVQSTKATYELEDHTGRIKAIFWLENDNDTAPNLPLVKEGCYLRVFGSLRMQEGEKLLMVLRMYSIENLNEITTHLLDVIDVRLQAEALGKGDGLLAKIKKNNPGAELANSMSFMGTDMETSTSNNLKLTSFQEKIYNLLRSNTSAQGIHRSVICKGFPPNLHREVDAALEYIIGEGYAYSTIDNDHFKVTDSM</sequence>
<dbReference type="GO" id="GO:0006260">
    <property type="term" value="P:DNA replication"/>
    <property type="evidence" value="ECO:0007669"/>
    <property type="project" value="UniProtKB-KW"/>
</dbReference>
<dbReference type="GO" id="GO:0000781">
    <property type="term" value="C:chromosome, telomeric region"/>
    <property type="evidence" value="ECO:0007669"/>
    <property type="project" value="TreeGrafter"/>
</dbReference>
<dbReference type="GO" id="GO:0003697">
    <property type="term" value="F:single-stranded DNA binding"/>
    <property type="evidence" value="ECO:0007669"/>
    <property type="project" value="TreeGrafter"/>
</dbReference>
<comment type="caution">
    <text evidence="7">The sequence shown here is derived from an EMBL/GenBank/DDBJ whole genome shotgun (WGS) entry which is preliminary data.</text>
</comment>
<organism evidence="7 8">
    <name type="scientific">Aquatica leii</name>
    <dbReference type="NCBI Taxonomy" id="1421715"/>
    <lineage>
        <taxon>Eukaryota</taxon>
        <taxon>Metazoa</taxon>
        <taxon>Ecdysozoa</taxon>
        <taxon>Arthropoda</taxon>
        <taxon>Hexapoda</taxon>
        <taxon>Insecta</taxon>
        <taxon>Pterygota</taxon>
        <taxon>Neoptera</taxon>
        <taxon>Endopterygota</taxon>
        <taxon>Coleoptera</taxon>
        <taxon>Polyphaga</taxon>
        <taxon>Elateriformia</taxon>
        <taxon>Elateroidea</taxon>
        <taxon>Lampyridae</taxon>
        <taxon>Luciolinae</taxon>
        <taxon>Aquatica</taxon>
    </lineage>
</organism>
<keyword evidence="5" id="KW-0539">Nucleus</keyword>
<evidence type="ECO:0000259" key="6">
    <source>
        <dbReference type="Pfam" id="PF08784"/>
    </source>
</evidence>
<feature type="domain" description="Replication protein A C-terminal" evidence="6">
    <location>
        <begin position="174"/>
        <end position="261"/>
    </location>
</feature>
<dbReference type="InterPro" id="IPR014646">
    <property type="entry name" value="Rfa2/RPA32"/>
</dbReference>
<dbReference type="InterPro" id="IPR036390">
    <property type="entry name" value="WH_DNA-bd_sf"/>
</dbReference>
<accession>A0AAN7SL34</accession>
<dbReference type="GO" id="GO:0035861">
    <property type="term" value="C:site of double-strand break"/>
    <property type="evidence" value="ECO:0007669"/>
    <property type="project" value="TreeGrafter"/>
</dbReference>
<dbReference type="CDD" id="cd04478">
    <property type="entry name" value="RPA2_DBD_D"/>
    <property type="match status" value="1"/>
</dbReference>
<dbReference type="PIRSF" id="PIRSF036949">
    <property type="entry name" value="RPA32"/>
    <property type="match status" value="1"/>
</dbReference>